<dbReference type="Gene3D" id="3.30.530.20">
    <property type="match status" value="1"/>
</dbReference>
<dbReference type="InterPro" id="IPR019587">
    <property type="entry name" value="Polyketide_cyclase/dehydratase"/>
</dbReference>
<evidence type="ECO:0000313" key="2">
    <source>
        <dbReference type="Proteomes" id="UP001610818"/>
    </source>
</evidence>
<keyword evidence="2" id="KW-1185">Reference proteome</keyword>
<name>A0ABW7QHR5_9ACTN</name>
<dbReference type="EMBL" id="JBIRGQ010000001">
    <property type="protein sequence ID" value="MFH8544511.1"/>
    <property type="molecule type" value="Genomic_DNA"/>
</dbReference>
<organism evidence="1 2">
    <name type="scientific">Streptomyces longisporoflavus</name>
    <dbReference type="NCBI Taxonomy" id="28044"/>
    <lineage>
        <taxon>Bacteria</taxon>
        <taxon>Bacillati</taxon>
        <taxon>Actinomycetota</taxon>
        <taxon>Actinomycetes</taxon>
        <taxon>Kitasatosporales</taxon>
        <taxon>Streptomycetaceae</taxon>
        <taxon>Streptomyces</taxon>
    </lineage>
</organism>
<dbReference type="CDD" id="cd07812">
    <property type="entry name" value="SRPBCC"/>
    <property type="match status" value="1"/>
</dbReference>
<proteinExistence type="predicted"/>
<gene>
    <name evidence="1" type="ORF">ACH4F9_05795</name>
</gene>
<dbReference type="Proteomes" id="UP001610818">
    <property type="component" value="Unassembled WGS sequence"/>
</dbReference>
<comment type="caution">
    <text evidence="1">The sequence shown here is derived from an EMBL/GenBank/DDBJ whole genome shotgun (WGS) entry which is preliminary data.</text>
</comment>
<dbReference type="InterPro" id="IPR023393">
    <property type="entry name" value="START-like_dom_sf"/>
</dbReference>
<dbReference type="Pfam" id="PF10604">
    <property type="entry name" value="Polyketide_cyc2"/>
    <property type="match status" value="1"/>
</dbReference>
<dbReference type="SUPFAM" id="SSF55961">
    <property type="entry name" value="Bet v1-like"/>
    <property type="match status" value="1"/>
</dbReference>
<reference evidence="1 2" key="1">
    <citation type="submission" date="2024-10" db="EMBL/GenBank/DDBJ databases">
        <title>The Natural Products Discovery Center: Release of the First 8490 Sequenced Strains for Exploring Actinobacteria Biosynthetic Diversity.</title>
        <authorList>
            <person name="Kalkreuter E."/>
            <person name="Kautsar S.A."/>
            <person name="Yang D."/>
            <person name="Bader C.D."/>
            <person name="Teijaro C.N."/>
            <person name="Fluegel L."/>
            <person name="Davis C.M."/>
            <person name="Simpson J.R."/>
            <person name="Lauterbach L."/>
            <person name="Steele A.D."/>
            <person name="Gui C."/>
            <person name="Meng S."/>
            <person name="Li G."/>
            <person name="Viehrig K."/>
            <person name="Ye F."/>
            <person name="Su P."/>
            <person name="Kiefer A.F."/>
            <person name="Nichols A."/>
            <person name="Cepeda A.J."/>
            <person name="Yan W."/>
            <person name="Fan B."/>
            <person name="Jiang Y."/>
            <person name="Adhikari A."/>
            <person name="Zheng C.-J."/>
            <person name="Schuster L."/>
            <person name="Cowan T.M."/>
            <person name="Smanski M.J."/>
            <person name="Chevrette M.G."/>
            <person name="De Carvalho L.P.S."/>
            <person name="Shen B."/>
        </authorList>
    </citation>
    <scope>NUCLEOTIDE SEQUENCE [LARGE SCALE GENOMIC DNA]</scope>
    <source>
        <strain evidence="1 2">NPDC017990</strain>
    </source>
</reference>
<dbReference type="RefSeq" id="WP_397708316.1">
    <property type="nucleotide sequence ID" value="NZ_JBIRGN010000001.1"/>
</dbReference>
<protein>
    <submittedName>
        <fullName evidence="1">SRPBCC family protein</fullName>
    </submittedName>
</protein>
<sequence length="154" mass="17381">MAVRHQLIRRPPQALWDVLEDESRFHEWVVGTHSSCPGDGNWPKQGSTLNYTVRLGPKEVAGFTVVRRYEPPRFLELEAFSGPLGTARIAFDIRPWGENTLVILDEHPLGGMGGTLHNGALDMVLQLRHRRLLRRLARVVEESAPQRGRETADA</sequence>
<evidence type="ECO:0000313" key="1">
    <source>
        <dbReference type="EMBL" id="MFH8544511.1"/>
    </source>
</evidence>
<accession>A0ABW7QHR5</accession>